<dbReference type="Proteomes" id="UP000518300">
    <property type="component" value="Unassembled WGS sequence"/>
</dbReference>
<dbReference type="PROSITE" id="PS00329">
    <property type="entry name" value="HSP70_2"/>
    <property type="match status" value="1"/>
</dbReference>
<dbReference type="PRINTS" id="PR00301">
    <property type="entry name" value="HEATSHOCK70"/>
</dbReference>
<evidence type="ECO:0000313" key="8">
    <source>
        <dbReference type="Proteomes" id="UP000518300"/>
    </source>
</evidence>
<dbReference type="EMBL" id="JABBJJ010000005">
    <property type="protein sequence ID" value="NMO13594.1"/>
    <property type="molecule type" value="Genomic_DNA"/>
</dbReference>
<keyword evidence="3 5" id="KW-0067">ATP-binding</keyword>
<comment type="caution">
    <text evidence="7">The sequence shown here is derived from an EMBL/GenBank/DDBJ whole genome shotgun (WGS) entry which is preliminary data.</text>
</comment>
<evidence type="ECO:0000256" key="2">
    <source>
        <dbReference type="ARBA" id="ARBA00022741"/>
    </source>
</evidence>
<dbReference type="PANTHER" id="PTHR19375">
    <property type="entry name" value="HEAT SHOCK PROTEIN 70KDA"/>
    <property type="match status" value="1"/>
</dbReference>
<name>A0A848L4F4_9BACT</name>
<dbReference type="Pfam" id="PF00012">
    <property type="entry name" value="HSP70"/>
    <property type="match status" value="1"/>
</dbReference>
<dbReference type="Gene3D" id="3.90.640.10">
    <property type="entry name" value="Actin, Chain A, domain 4"/>
    <property type="match status" value="1"/>
</dbReference>
<dbReference type="InterPro" id="IPR018181">
    <property type="entry name" value="Heat_shock_70_CS"/>
</dbReference>
<dbReference type="FunFam" id="3.90.640.10:FF:000003">
    <property type="entry name" value="Molecular chaperone DnaK"/>
    <property type="match status" value="1"/>
</dbReference>
<keyword evidence="4" id="KW-0143">Chaperone</keyword>
<dbReference type="InterPro" id="IPR043129">
    <property type="entry name" value="ATPase_NBD"/>
</dbReference>
<reference evidence="7 8" key="1">
    <citation type="submission" date="2020-04" db="EMBL/GenBank/DDBJ databases">
        <title>Draft genome of Pyxidicoccus fallax type strain.</title>
        <authorList>
            <person name="Whitworth D.E."/>
        </authorList>
    </citation>
    <scope>NUCLEOTIDE SEQUENCE [LARGE SCALE GENOMIC DNA]</scope>
    <source>
        <strain evidence="7 8">DSM 14698</strain>
    </source>
</reference>
<dbReference type="SUPFAM" id="SSF100920">
    <property type="entry name" value="Heat shock protein 70kD (HSP70), peptide-binding domain"/>
    <property type="match status" value="1"/>
</dbReference>
<dbReference type="InterPro" id="IPR029047">
    <property type="entry name" value="HSP70_peptide-bd_sf"/>
</dbReference>
<gene>
    <name evidence="7" type="ORF">HG543_01780</name>
</gene>
<accession>A0A848L4F4</accession>
<dbReference type="GO" id="GO:0005524">
    <property type="term" value="F:ATP binding"/>
    <property type="evidence" value="ECO:0007669"/>
    <property type="project" value="UniProtKB-KW"/>
</dbReference>
<evidence type="ECO:0000256" key="6">
    <source>
        <dbReference type="SAM" id="MobiDB-lite"/>
    </source>
</evidence>
<evidence type="ECO:0000256" key="3">
    <source>
        <dbReference type="ARBA" id="ARBA00022840"/>
    </source>
</evidence>
<keyword evidence="8" id="KW-1185">Reference proteome</keyword>
<dbReference type="Gene3D" id="3.30.420.40">
    <property type="match status" value="2"/>
</dbReference>
<organism evidence="7 8">
    <name type="scientific">Pyxidicoccus fallax</name>
    <dbReference type="NCBI Taxonomy" id="394095"/>
    <lineage>
        <taxon>Bacteria</taxon>
        <taxon>Pseudomonadati</taxon>
        <taxon>Myxococcota</taxon>
        <taxon>Myxococcia</taxon>
        <taxon>Myxococcales</taxon>
        <taxon>Cystobacterineae</taxon>
        <taxon>Myxococcaceae</taxon>
        <taxon>Pyxidicoccus</taxon>
    </lineage>
</organism>
<dbReference type="PROSITE" id="PS00297">
    <property type="entry name" value="HSP70_1"/>
    <property type="match status" value="1"/>
</dbReference>
<evidence type="ECO:0000256" key="5">
    <source>
        <dbReference type="RuleBase" id="RU003322"/>
    </source>
</evidence>
<comment type="similarity">
    <text evidence="1 5">Belongs to the heat shock protein 70 family.</text>
</comment>
<dbReference type="GO" id="GO:0140662">
    <property type="term" value="F:ATP-dependent protein folding chaperone"/>
    <property type="evidence" value="ECO:0007669"/>
    <property type="project" value="InterPro"/>
</dbReference>
<protein>
    <submittedName>
        <fullName evidence="7">TIGR02266 family protein</fullName>
    </submittedName>
</protein>
<proteinExistence type="inferred from homology"/>
<dbReference type="AlphaFoldDB" id="A0A848L4F4"/>
<dbReference type="InterPro" id="IPR011752">
    <property type="entry name" value="PilV_Myxo-type"/>
</dbReference>
<dbReference type="Gene3D" id="2.40.10.220">
    <property type="entry name" value="predicted glycosyltransferase like domains"/>
    <property type="match status" value="1"/>
</dbReference>
<dbReference type="RefSeq" id="WP_169342877.1">
    <property type="nucleotide sequence ID" value="NZ_JABBJJ010000005.1"/>
</dbReference>
<dbReference type="Gene3D" id="2.60.34.10">
    <property type="entry name" value="Substrate Binding Domain Of DNAk, Chain A, domain 1"/>
    <property type="match status" value="1"/>
</dbReference>
<dbReference type="InterPro" id="IPR013126">
    <property type="entry name" value="Hsp_70_fam"/>
</dbReference>
<feature type="compositionally biased region" description="Low complexity" evidence="6">
    <location>
        <begin position="702"/>
        <end position="743"/>
    </location>
</feature>
<keyword evidence="2 5" id="KW-0547">Nucleotide-binding</keyword>
<feature type="region of interest" description="Disordered" evidence="6">
    <location>
        <begin position="702"/>
        <end position="760"/>
    </location>
</feature>
<evidence type="ECO:0000256" key="1">
    <source>
        <dbReference type="ARBA" id="ARBA00007381"/>
    </source>
</evidence>
<dbReference type="NCBIfam" id="TIGR02266">
    <property type="entry name" value="gmx_TIGR02266"/>
    <property type="match status" value="1"/>
</dbReference>
<sequence>MTESNQAAVGLVVKLPFATPEEFLAKYGGNITRGGIYLRARAVKPPGTAVTLDLRLAGGERIIYASAVVHFVTGQGGQGVVGMGLRFLNVDPQTRRFLDSAVVTLPHAQSDTPPVPNGVGPADYTVPPTAPPVATVSPAPAAGAPAGGAPAAGTPGRAPAQAAPAAPAGPVMMTDEALGLTTEEPKRTGPVIGIDLGTTNSCAALVRNGRPGVLPSREGHNTVPSIIAVNTRGKLVVGHPAKGQMLTNPRQTVYGAKRLVGRPYASPVVEHIKDRFHYEIIPGANGDAGVKLGDRVYTLQQISALILREVREVAQNQLGHLVSRAVVTVPAYYNDNQRQAVREAGKLAGLYVERILNEPTAAALAYGYGRKLNQRVLVYDLGGGTFDASVLELSDNVYEVISTGGDTFLGGLDFDNAIVAYLLEEFQKKTGRPFQGDRVAMQRINDAAERAKCALSERSEMRVHVAFVTMIDDKPYDLDVTLTRQKLIELTEGLVDRTVRVCEEVLKTKGLGPKDVDEVILVGGQSRFPLVHEKITRFFGKPPSKGVHPDEAVALGAALLAHSLGQLEGVVLIDVLPMAIGVGLPGGRFKPVLERNLSLPSTKSYTVATHRDDQTELELTVLQGDSDKAADNEFLGTIKLTGLPRKPRGGVQVAITFEVNNESLLKVTARETSTGREVTSTFNTRATPEVVKAKLSQLEAEGAHAPAAHAGAVATGPAAPVRAPATNGAPSTATNAPAAAPKHTPARGTTQAPPPVHPVPAVAATAPKQKGFMGWLKGLFGRA</sequence>
<dbReference type="SUPFAM" id="SSF53067">
    <property type="entry name" value="Actin-like ATPase domain"/>
    <property type="match status" value="2"/>
</dbReference>
<feature type="region of interest" description="Disordered" evidence="6">
    <location>
        <begin position="135"/>
        <end position="167"/>
    </location>
</feature>
<evidence type="ECO:0000256" key="4">
    <source>
        <dbReference type="ARBA" id="ARBA00023186"/>
    </source>
</evidence>
<evidence type="ECO:0000313" key="7">
    <source>
        <dbReference type="EMBL" id="NMO13594.1"/>
    </source>
</evidence>